<keyword evidence="6" id="KW-1185">Reference proteome</keyword>
<dbReference type="PANTHER" id="PTHR23133:SF2">
    <property type="entry name" value="IMIDAZOLEGLYCEROL-PHOSPHATE DEHYDRATASE"/>
    <property type="match status" value="1"/>
</dbReference>
<dbReference type="InterPro" id="IPR038494">
    <property type="entry name" value="IGPD_sf"/>
</dbReference>
<name>A0A0Q0RYH4_9ARCH</name>
<evidence type="ECO:0000256" key="2">
    <source>
        <dbReference type="ARBA" id="ARBA00023102"/>
    </source>
</evidence>
<dbReference type="PATRIC" id="fig|507754.4.peg.1187"/>
<evidence type="ECO:0000313" key="5">
    <source>
        <dbReference type="EMBL" id="KQB35271.1"/>
    </source>
</evidence>
<dbReference type="RefSeq" id="WP_054964052.1">
    <property type="nucleotide sequence ID" value="NZ_LJCQ01000168.1"/>
</dbReference>
<dbReference type="NCBIfam" id="NF002114">
    <property type="entry name" value="PRK00951.2-4"/>
    <property type="match status" value="1"/>
</dbReference>
<protein>
    <submittedName>
        <fullName evidence="5">Imidazoleglycerol-phosphate dehydratase</fullName>
    </submittedName>
</protein>
<evidence type="ECO:0000313" key="7">
    <source>
        <dbReference type="Proteomes" id="UP000050515"/>
    </source>
</evidence>
<comment type="caution">
    <text evidence="5">The sequence shown here is derived from an EMBL/GenBank/DDBJ whole genome shotgun (WGS) entry which is preliminary data.</text>
</comment>
<accession>A0A0Q0RYH4</accession>
<dbReference type="SUPFAM" id="SSF54211">
    <property type="entry name" value="Ribosomal protein S5 domain 2-like"/>
    <property type="match status" value="2"/>
</dbReference>
<organism evidence="5 6">
    <name type="scientific">Acidiplasma aeolicum</name>
    <dbReference type="NCBI Taxonomy" id="507754"/>
    <lineage>
        <taxon>Archaea</taxon>
        <taxon>Methanobacteriati</taxon>
        <taxon>Thermoplasmatota</taxon>
        <taxon>Thermoplasmata</taxon>
        <taxon>Thermoplasmatales</taxon>
        <taxon>Ferroplasmaceae</taxon>
        <taxon>Acidiplasma</taxon>
    </lineage>
</organism>
<evidence type="ECO:0000256" key="3">
    <source>
        <dbReference type="ARBA" id="ARBA00023239"/>
    </source>
</evidence>
<keyword evidence="3" id="KW-0456">Lyase</keyword>
<dbReference type="Gene3D" id="3.30.230.40">
    <property type="entry name" value="Imidazole glycerol phosphate dehydratase, domain 1"/>
    <property type="match status" value="2"/>
</dbReference>
<evidence type="ECO:0000256" key="1">
    <source>
        <dbReference type="ARBA" id="ARBA00022605"/>
    </source>
</evidence>
<dbReference type="Proteomes" id="UP000050515">
    <property type="component" value="Unassembled WGS sequence"/>
</dbReference>
<dbReference type="InterPro" id="IPR000807">
    <property type="entry name" value="ImidazoleglycerolP_deHydtase"/>
</dbReference>
<gene>
    <name evidence="5" type="ORF">AOG54_03245</name>
    <name evidence="4" type="ORF">SE19_03490</name>
</gene>
<dbReference type="Pfam" id="PF00475">
    <property type="entry name" value="IGPD"/>
    <property type="match status" value="1"/>
</dbReference>
<proteinExistence type="predicted"/>
<reference evidence="5 6" key="2">
    <citation type="submission" date="2015-09" db="EMBL/GenBank/DDBJ databases">
        <title>Heavy metals and arsenic resistance mechanisms in polyextremophilic archaea of the family Ferroplasmaceae.</title>
        <authorList>
            <person name="Bulaev A.G."/>
            <person name="Kanygina A.V."/>
        </authorList>
    </citation>
    <scope>NUCLEOTIDE SEQUENCE [LARGE SCALE GENOMIC DNA]</scope>
    <source>
        <strain evidence="5 6">VT</strain>
    </source>
</reference>
<dbReference type="EMBL" id="LKBG01000156">
    <property type="protein sequence ID" value="KQB35271.1"/>
    <property type="molecule type" value="Genomic_DNA"/>
</dbReference>
<sequence>MIRETKETKIEITDSDKNDIETGDLILNHMLNTLFFYMNRPVKIRGKFDLKHHLWEDAGITIGLFLNPSDKKIARFGTSIMPMDDSLIMVSLDISRPYINFNVNFNNEEGFELLVLREFLWGLARTMNMTMHVIKLNGENPHHITENIFKCLGSALRQALEVSEELKSTKGVL</sequence>
<dbReference type="OrthoDB" id="103579at2157"/>
<keyword evidence="1" id="KW-0028">Amino-acid biosynthesis</keyword>
<dbReference type="GO" id="GO:0000105">
    <property type="term" value="P:L-histidine biosynthetic process"/>
    <property type="evidence" value="ECO:0007669"/>
    <property type="project" value="UniProtKB-KW"/>
</dbReference>
<evidence type="ECO:0000313" key="4">
    <source>
        <dbReference type="EMBL" id="KPV46887.1"/>
    </source>
</evidence>
<dbReference type="InterPro" id="IPR020568">
    <property type="entry name" value="Ribosomal_Su5_D2-typ_SF"/>
</dbReference>
<dbReference type="AlphaFoldDB" id="A0A0Q0RYH4"/>
<dbReference type="PANTHER" id="PTHR23133">
    <property type="entry name" value="IMIDAZOLEGLYCEROL-PHOSPHATE DEHYDRATASE HIS7"/>
    <property type="match status" value="1"/>
</dbReference>
<dbReference type="GO" id="GO:0004424">
    <property type="term" value="F:imidazoleglycerol-phosphate dehydratase activity"/>
    <property type="evidence" value="ECO:0007669"/>
    <property type="project" value="InterPro"/>
</dbReference>
<evidence type="ECO:0000313" key="6">
    <source>
        <dbReference type="Proteomes" id="UP000050320"/>
    </source>
</evidence>
<reference evidence="4 7" key="1">
    <citation type="submission" date="2015-09" db="EMBL/GenBank/DDBJ databases">
        <title>Draft genome sequence of Acidiplasma aeolicum DSM 18409.</title>
        <authorList>
            <person name="Hemp J."/>
        </authorList>
    </citation>
    <scope>NUCLEOTIDE SEQUENCE [LARGE SCALE GENOMIC DNA]</scope>
    <source>
        <strain evidence="4 7">V</strain>
    </source>
</reference>
<dbReference type="Proteomes" id="UP000050320">
    <property type="component" value="Unassembled WGS sequence"/>
</dbReference>
<dbReference type="EMBL" id="LJCQ01000168">
    <property type="protein sequence ID" value="KPV46887.1"/>
    <property type="molecule type" value="Genomic_DNA"/>
</dbReference>
<keyword evidence="2" id="KW-0368">Histidine biosynthesis</keyword>